<keyword evidence="1" id="KW-0418">Kinase</keyword>
<evidence type="ECO:0000313" key="1">
    <source>
        <dbReference type="EMBL" id="TKW64912.1"/>
    </source>
</evidence>
<dbReference type="Pfam" id="PF05035">
    <property type="entry name" value="DGOK"/>
    <property type="match status" value="1"/>
</dbReference>
<dbReference type="GO" id="GO:0034194">
    <property type="term" value="P:D-galactonate catabolic process"/>
    <property type="evidence" value="ECO:0007669"/>
    <property type="project" value="InterPro"/>
</dbReference>
<dbReference type="CDD" id="cd24012">
    <property type="entry name" value="ASKHA_NBD_KDGal-kinase"/>
    <property type="match status" value="1"/>
</dbReference>
<dbReference type="Gene3D" id="3.30.420.300">
    <property type="entry name" value="2-keto-3-deoxy-galactonokinase, substrate binding domain"/>
    <property type="match status" value="1"/>
</dbReference>
<organism evidence="1 2">
    <name type="scientific">Paracoccus denitrificans</name>
    <dbReference type="NCBI Taxonomy" id="266"/>
    <lineage>
        <taxon>Bacteria</taxon>
        <taxon>Pseudomonadati</taxon>
        <taxon>Pseudomonadota</taxon>
        <taxon>Alphaproteobacteria</taxon>
        <taxon>Rhodobacterales</taxon>
        <taxon>Paracoccaceae</taxon>
        <taxon>Paracoccus</taxon>
    </lineage>
</organism>
<accession>A0A533I510</accession>
<comment type="caution">
    <text evidence="1">The sequence shown here is derived from an EMBL/GenBank/DDBJ whole genome shotgun (WGS) entry which is preliminary data.</text>
</comment>
<dbReference type="InterPro" id="IPR042257">
    <property type="entry name" value="DGOK_C"/>
</dbReference>
<name>A0A533I510_PARDE</name>
<keyword evidence="1" id="KW-0808">Transferase</keyword>
<dbReference type="Gene3D" id="3.30.420.310">
    <property type="entry name" value="2-keto-3-deoxy-galactonokinase, C-terminal domain"/>
    <property type="match status" value="1"/>
</dbReference>
<gene>
    <name evidence="1" type="ORF">DI616_16905</name>
</gene>
<proteinExistence type="predicted"/>
<protein>
    <submittedName>
        <fullName evidence="1">2-dehydro-3-deoxygalactonokinase</fullName>
    </submittedName>
</protein>
<sequence>MNATNADWIAADWGTSNLRVWAMRDDEAIDMRNSDKGMNALASPEEFAAEIARITEGWPALPVVACGMVGARQGWVEVPYRTAPCPAIPELVAVPGDPGGRPVLIAGGVKQSHPPDVMRGEETQIAGILAARPDFDGVICLPGTHTKWVRISAGEICHFQTVMTGEVFSLLSRQSVLRHSMTEGSSDPRIAAFSDAVSEALSRPHQAWANLFRLRAADLVGHSAPGSAEGSLSGMLIGLDLGAARPYWLGEQVLIIGAPRLSALYASALEQQGSAPIIGDTDTATRAGLHAAWRQYRTRS</sequence>
<dbReference type="EMBL" id="VAFL01000018">
    <property type="protein sequence ID" value="TKW64912.1"/>
    <property type="molecule type" value="Genomic_DNA"/>
</dbReference>
<reference evidence="1 2" key="1">
    <citation type="journal article" date="2017" name="Nat. Commun.">
        <title>In situ click chemistry generation of cyclooxygenase-2 inhibitors.</title>
        <authorList>
            <person name="Bhardwaj A."/>
            <person name="Kaur J."/>
            <person name="Wuest M."/>
            <person name="Wuest F."/>
        </authorList>
    </citation>
    <scope>NUCLEOTIDE SEQUENCE [LARGE SCALE GENOMIC DNA]</scope>
    <source>
        <strain evidence="1">S2_012_000_R3_94</strain>
    </source>
</reference>
<dbReference type="GO" id="GO:0008671">
    <property type="term" value="F:2-dehydro-3-deoxygalactonokinase activity"/>
    <property type="evidence" value="ECO:0007669"/>
    <property type="project" value="InterPro"/>
</dbReference>
<dbReference type="Proteomes" id="UP000315344">
    <property type="component" value="Unassembled WGS sequence"/>
</dbReference>
<dbReference type="InterPro" id="IPR042258">
    <property type="entry name" value="DGOK_N"/>
</dbReference>
<dbReference type="InterPro" id="IPR007729">
    <property type="entry name" value="DGOK"/>
</dbReference>
<evidence type="ECO:0000313" key="2">
    <source>
        <dbReference type="Proteomes" id="UP000315344"/>
    </source>
</evidence>
<dbReference type="AlphaFoldDB" id="A0A533I510"/>